<organism evidence="1">
    <name type="scientific">Arundo donax</name>
    <name type="common">Giant reed</name>
    <name type="synonym">Donax arundinaceus</name>
    <dbReference type="NCBI Taxonomy" id="35708"/>
    <lineage>
        <taxon>Eukaryota</taxon>
        <taxon>Viridiplantae</taxon>
        <taxon>Streptophyta</taxon>
        <taxon>Embryophyta</taxon>
        <taxon>Tracheophyta</taxon>
        <taxon>Spermatophyta</taxon>
        <taxon>Magnoliopsida</taxon>
        <taxon>Liliopsida</taxon>
        <taxon>Poales</taxon>
        <taxon>Poaceae</taxon>
        <taxon>PACMAD clade</taxon>
        <taxon>Arundinoideae</taxon>
        <taxon>Arundineae</taxon>
        <taxon>Arundo</taxon>
    </lineage>
</organism>
<reference evidence="1" key="1">
    <citation type="submission" date="2014-09" db="EMBL/GenBank/DDBJ databases">
        <authorList>
            <person name="Magalhaes I.L.F."/>
            <person name="Oliveira U."/>
            <person name="Santos F.R."/>
            <person name="Vidigal T.H.D.A."/>
            <person name="Brescovit A.D."/>
            <person name="Santos A.J."/>
        </authorList>
    </citation>
    <scope>NUCLEOTIDE SEQUENCE</scope>
    <source>
        <tissue evidence="1">Shoot tissue taken approximately 20 cm above the soil surface</tissue>
    </source>
</reference>
<dbReference type="AlphaFoldDB" id="A0A0A9BPB5"/>
<evidence type="ECO:0000313" key="1">
    <source>
        <dbReference type="EMBL" id="JAD65186.1"/>
    </source>
</evidence>
<proteinExistence type="predicted"/>
<name>A0A0A9BPB5_ARUDO</name>
<sequence length="167" mass="17659">MAENTLEYVKRVASNPFLCISANVINVVSPSPFLANPAISAFQETPFFESSLSNTATAMSICPHRAYMSRSALPTKTSSSQSRFTASAWICSPIPRPAHAPAALKRLANVNPLSSSRALSMPGSSASASSGMSFCAYPAMSEVQETMSRLGIPSNTSRASETAPHLQ</sequence>
<reference evidence="1" key="2">
    <citation type="journal article" date="2015" name="Data Brief">
        <title>Shoot transcriptome of the giant reed, Arundo donax.</title>
        <authorList>
            <person name="Barrero R.A."/>
            <person name="Guerrero F.D."/>
            <person name="Moolhuijzen P."/>
            <person name="Goolsby J.A."/>
            <person name="Tidwell J."/>
            <person name="Bellgard S.E."/>
            <person name="Bellgard M.I."/>
        </authorList>
    </citation>
    <scope>NUCLEOTIDE SEQUENCE</scope>
    <source>
        <tissue evidence="1">Shoot tissue taken approximately 20 cm above the soil surface</tissue>
    </source>
</reference>
<protein>
    <submittedName>
        <fullName evidence="1">Uncharacterized protein</fullName>
    </submittedName>
</protein>
<accession>A0A0A9BPB5</accession>
<dbReference type="EMBL" id="GBRH01232709">
    <property type="protein sequence ID" value="JAD65186.1"/>
    <property type="molecule type" value="Transcribed_RNA"/>
</dbReference>